<evidence type="ECO:0000256" key="4">
    <source>
        <dbReference type="ARBA" id="ARBA00022679"/>
    </source>
</evidence>
<feature type="binding site" evidence="7">
    <location>
        <begin position="127"/>
        <end position="132"/>
    </location>
    <ligand>
        <name>S-adenosyl-L-methionine</name>
        <dbReference type="ChEBI" id="CHEBI:59789"/>
    </ligand>
</feature>
<protein>
    <recommendedName>
        <fullName evidence="7">Ribosomal RNA large subunit methyltransferase H</fullName>
        <ecNumber evidence="7">2.1.1.177</ecNumber>
    </recommendedName>
    <alternativeName>
        <fullName evidence="7">23S rRNA (pseudouridine1915-N3)-methyltransferase</fullName>
    </alternativeName>
    <alternativeName>
        <fullName evidence="7">23S rRNA m3Psi1915 methyltransferase</fullName>
    </alternativeName>
    <alternativeName>
        <fullName evidence="7">rRNA (pseudouridine-N3-)-methyltransferase RlmH</fullName>
    </alternativeName>
</protein>
<dbReference type="InterPro" id="IPR003742">
    <property type="entry name" value="RlmH-like"/>
</dbReference>
<dbReference type="AlphaFoldDB" id="A0A9D5R8M0"/>
<reference evidence="8" key="1">
    <citation type="submission" date="2020-10" db="EMBL/GenBank/DDBJ databases">
        <title>ChiBAC.</title>
        <authorList>
            <person name="Zenner C."/>
            <person name="Hitch T.C.A."/>
            <person name="Clavel T."/>
        </authorList>
    </citation>
    <scope>NUCLEOTIDE SEQUENCE</scope>
    <source>
        <strain evidence="8">DSM 107454</strain>
    </source>
</reference>
<evidence type="ECO:0000313" key="8">
    <source>
        <dbReference type="EMBL" id="MBE5040107.1"/>
    </source>
</evidence>
<comment type="caution">
    <text evidence="8">The sequence shown here is derived from an EMBL/GenBank/DDBJ whole genome shotgun (WGS) entry which is preliminary data.</text>
</comment>
<organism evidence="8 9">
    <name type="scientific">Ructibacterium gallinarum</name>
    <dbReference type="NCBI Taxonomy" id="2779355"/>
    <lineage>
        <taxon>Bacteria</taxon>
        <taxon>Bacillati</taxon>
        <taxon>Bacillota</taxon>
        <taxon>Clostridia</taxon>
        <taxon>Eubacteriales</taxon>
        <taxon>Oscillospiraceae</taxon>
        <taxon>Ructibacterium</taxon>
    </lineage>
</organism>
<evidence type="ECO:0000256" key="5">
    <source>
        <dbReference type="ARBA" id="ARBA00022691"/>
    </source>
</evidence>
<proteinExistence type="inferred from homology"/>
<dbReference type="Pfam" id="PF02590">
    <property type="entry name" value="SPOUT_MTase"/>
    <property type="match status" value="1"/>
</dbReference>
<dbReference type="PANTHER" id="PTHR33603:SF1">
    <property type="entry name" value="RIBOSOMAL RNA LARGE SUBUNIT METHYLTRANSFERASE H"/>
    <property type="match status" value="1"/>
</dbReference>
<sequence>MNITVIGVGKLKEKYWKAAIEEYAKRMTRYCRIEIQEVKDEPAPETLSEKEKLMVMEKEGRRIMDRIPDSAYVIALCIEGKQMPSEKLAEMLRKTATEGKNHFVFIIGGSMGLSEMVKRRADLQLSFSPMTFPHQLMRVILLEQIYRAFTILHDGKYHK</sequence>
<dbReference type="PIRSF" id="PIRSF004505">
    <property type="entry name" value="MT_bac"/>
    <property type="match status" value="1"/>
</dbReference>
<dbReference type="EMBL" id="JADCKB010000011">
    <property type="protein sequence ID" value="MBE5040107.1"/>
    <property type="molecule type" value="Genomic_DNA"/>
</dbReference>
<evidence type="ECO:0000313" key="9">
    <source>
        <dbReference type="Proteomes" id="UP000806542"/>
    </source>
</evidence>
<keyword evidence="2 7" id="KW-0698">rRNA processing</keyword>
<dbReference type="GO" id="GO:0070038">
    <property type="term" value="F:rRNA (pseudouridine-N3-)-methyltransferase activity"/>
    <property type="evidence" value="ECO:0007669"/>
    <property type="project" value="UniProtKB-UniRule"/>
</dbReference>
<keyword evidence="5 7" id="KW-0949">S-adenosyl-L-methionine</keyword>
<feature type="binding site" evidence="7">
    <location>
        <position position="108"/>
    </location>
    <ligand>
        <name>S-adenosyl-L-methionine</name>
        <dbReference type="ChEBI" id="CHEBI:59789"/>
    </ligand>
</feature>
<dbReference type="Gene3D" id="3.40.1280.10">
    <property type="match status" value="1"/>
</dbReference>
<gene>
    <name evidence="7 8" type="primary">rlmH</name>
    <name evidence="8" type="ORF">INF28_06495</name>
</gene>
<comment type="similarity">
    <text evidence="6 7">Belongs to the RNA methyltransferase RlmH family.</text>
</comment>
<dbReference type="HAMAP" id="MF_00658">
    <property type="entry name" value="23SrRNA_methyltr_H"/>
    <property type="match status" value="1"/>
</dbReference>
<dbReference type="RefSeq" id="WP_226392708.1">
    <property type="nucleotide sequence ID" value="NZ_JADCKB010000011.1"/>
</dbReference>
<dbReference type="GO" id="GO:0005737">
    <property type="term" value="C:cytoplasm"/>
    <property type="evidence" value="ECO:0007669"/>
    <property type="project" value="UniProtKB-SubCell"/>
</dbReference>
<dbReference type="NCBIfam" id="NF000985">
    <property type="entry name" value="PRK00103.1-3"/>
    <property type="match status" value="1"/>
</dbReference>
<keyword evidence="1 7" id="KW-0963">Cytoplasm</keyword>
<feature type="binding site" evidence="7">
    <location>
        <position position="76"/>
    </location>
    <ligand>
        <name>S-adenosyl-L-methionine</name>
        <dbReference type="ChEBI" id="CHEBI:59789"/>
    </ligand>
</feature>
<evidence type="ECO:0000256" key="6">
    <source>
        <dbReference type="ARBA" id="ARBA00038303"/>
    </source>
</evidence>
<comment type="function">
    <text evidence="7">Specifically methylates the pseudouridine at position 1915 (m3Psi1915) in 23S rRNA.</text>
</comment>
<comment type="subunit">
    <text evidence="7">Homodimer.</text>
</comment>
<evidence type="ECO:0000256" key="3">
    <source>
        <dbReference type="ARBA" id="ARBA00022603"/>
    </source>
</evidence>
<dbReference type="Proteomes" id="UP000806542">
    <property type="component" value="Unassembled WGS sequence"/>
</dbReference>
<keyword evidence="3 7" id="KW-0489">Methyltransferase</keyword>
<evidence type="ECO:0000256" key="7">
    <source>
        <dbReference type="HAMAP-Rule" id="MF_00658"/>
    </source>
</evidence>
<dbReference type="InterPro" id="IPR029026">
    <property type="entry name" value="tRNA_m1G_MTases_N"/>
</dbReference>
<dbReference type="SUPFAM" id="SSF75217">
    <property type="entry name" value="alpha/beta knot"/>
    <property type="match status" value="1"/>
</dbReference>
<dbReference type="CDD" id="cd18081">
    <property type="entry name" value="RlmH-like"/>
    <property type="match status" value="1"/>
</dbReference>
<keyword evidence="9" id="KW-1185">Reference proteome</keyword>
<dbReference type="InterPro" id="IPR029028">
    <property type="entry name" value="Alpha/beta_knot_MTases"/>
</dbReference>
<dbReference type="NCBIfam" id="TIGR00246">
    <property type="entry name" value="tRNA_RlmH_YbeA"/>
    <property type="match status" value="1"/>
</dbReference>
<evidence type="ECO:0000256" key="2">
    <source>
        <dbReference type="ARBA" id="ARBA00022552"/>
    </source>
</evidence>
<name>A0A9D5R8M0_9FIRM</name>
<comment type="subcellular location">
    <subcellularLocation>
        <location evidence="7">Cytoplasm</location>
    </subcellularLocation>
</comment>
<dbReference type="EC" id="2.1.1.177" evidence="7"/>
<dbReference type="PANTHER" id="PTHR33603">
    <property type="entry name" value="METHYLTRANSFERASE"/>
    <property type="match status" value="1"/>
</dbReference>
<comment type="catalytic activity">
    <reaction evidence="7">
        <text>pseudouridine(1915) in 23S rRNA + S-adenosyl-L-methionine = N(3)-methylpseudouridine(1915) in 23S rRNA + S-adenosyl-L-homocysteine + H(+)</text>
        <dbReference type="Rhea" id="RHEA:42752"/>
        <dbReference type="Rhea" id="RHEA-COMP:10221"/>
        <dbReference type="Rhea" id="RHEA-COMP:10222"/>
        <dbReference type="ChEBI" id="CHEBI:15378"/>
        <dbReference type="ChEBI" id="CHEBI:57856"/>
        <dbReference type="ChEBI" id="CHEBI:59789"/>
        <dbReference type="ChEBI" id="CHEBI:65314"/>
        <dbReference type="ChEBI" id="CHEBI:74486"/>
        <dbReference type="EC" id="2.1.1.177"/>
    </reaction>
</comment>
<accession>A0A9D5R8M0</accession>
<evidence type="ECO:0000256" key="1">
    <source>
        <dbReference type="ARBA" id="ARBA00022490"/>
    </source>
</evidence>
<keyword evidence="4 7" id="KW-0808">Transferase</keyword>